<protein>
    <submittedName>
        <fullName evidence="1">Uncharacterized protein</fullName>
    </submittedName>
</protein>
<organism evidence="1 2">
    <name type="scientific">Mycobacterium xenopi</name>
    <dbReference type="NCBI Taxonomy" id="1789"/>
    <lineage>
        <taxon>Bacteria</taxon>
        <taxon>Bacillati</taxon>
        <taxon>Actinomycetota</taxon>
        <taxon>Actinomycetes</taxon>
        <taxon>Mycobacteriales</taxon>
        <taxon>Mycobacteriaceae</taxon>
        <taxon>Mycobacterium</taxon>
    </lineage>
</organism>
<gene>
    <name evidence="1" type="ORF">MYXE_45430</name>
</gene>
<dbReference type="RefSeq" id="WP_085193030.1">
    <property type="nucleotide sequence ID" value="NZ_AP022314.1"/>
</dbReference>
<dbReference type="EMBL" id="AP022314">
    <property type="protein sequence ID" value="BBU24753.1"/>
    <property type="molecule type" value="Genomic_DNA"/>
</dbReference>
<accession>A0AAD1H4X0</accession>
<name>A0AAD1H4X0_MYCXE</name>
<evidence type="ECO:0000313" key="1">
    <source>
        <dbReference type="EMBL" id="BBU24753.1"/>
    </source>
</evidence>
<sequence length="146" mass="16986">MKALLEYFLAYFEFLYLDPRYRITDSSTRGLAAIDASLRLTGPTLSWNLTNDRGQMQLTVAPTELATPENWFWVSLIRQHLNGDDEIEYLSTAEEIEWARENSGRIEQLFSDSSAIAKNCEALRTLRQFNAETYWTRWRKQQGLAP</sequence>
<reference evidence="1 2" key="1">
    <citation type="submission" date="2019-12" db="EMBL/GenBank/DDBJ databases">
        <title>Complete genome sequence of Mycolicibacterium xenopi str. JCM15661T.</title>
        <authorList>
            <person name="Yoshida M."/>
            <person name="Fukano H."/>
            <person name="Asakura T."/>
            <person name="Hoshino Y."/>
        </authorList>
    </citation>
    <scope>NUCLEOTIDE SEQUENCE [LARGE SCALE GENOMIC DNA]</scope>
    <source>
        <strain evidence="1 2">JCM 15661T</strain>
    </source>
</reference>
<dbReference type="AlphaFoldDB" id="A0AAD1H4X0"/>
<dbReference type="Proteomes" id="UP000464624">
    <property type="component" value="Chromosome"/>
</dbReference>
<evidence type="ECO:0000313" key="2">
    <source>
        <dbReference type="Proteomes" id="UP000464624"/>
    </source>
</evidence>
<dbReference type="KEGG" id="mxe:MYXE_45430"/>
<proteinExistence type="predicted"/>